<feature type="transmembrane region" description="Helical" evidence="6">
    <location>
        <begin position="76"/>
        <end position="95"/>
    </location>
</feature>
<evidence type="ECO:0000256" key="4">
    <source>
        <dbReference type="ARBA" id="ARBA00022989"/>
    </source>
</evidence>
<feature type="domain" description="Major facilitator superfamily (MFS) profile" evidence="7">
    <location>
        <begin position="10"/>
        <end position="384"/>
    </location>
</feature>
<dbReference type="SUPFAM" id="SSF103473">
    <property type="entry name" value="MFS general substrate transporter"/>
    <property type="match status" value="1"/>
</dbReference>
<dbReference type="PROSITE" id="PS50850">
    <property type="entry name" value="MFS"/>
    <property type="match status" value="1"/>
</dbReference>
<dbReference type="OrthoDB" id="9788453at2"/>
<keyword evidence="5 6" id="KW-0472">Membrane</keyword>
<keyword evidence="2" id="KW-1003">Cell membrane</keyword>
<dbReference type="InterPro" id="IPR011701">
    <property type="entry name" value="MFS"/>
</dbReference>
<dbReference type="InterPro" id="IPR020846">
    <property type="entry name" value="MFS_dom"/>
</dbReference>
<dbReference type="PANTHER" id="PTHR43124">
    <property type="entry name" value="PURINE EFFLUX PUMP PBUE"/>
    <property type="match status" value="1"/>
</dbReference>
<keyword evidence="3 6" id="KW-0812">Transmembrane</keyword>
<protein>
    <submittedName>
        <fullName evidence="8">Putative permease of the major facilitator superfamily MFS1</fullName>
    </submittedName>
</protein>
<dbReference type="eggNOG" id="COG2814">
    <property type="taxonomic scope" value="Bacteria"/>
</dbReference>
<dbReference type="Gene3D" id="1.20.1250.20">
    <property type="entry name" value="MFS general substrate transporter like domains"/>
    <property type="match status" value="1"/>
</dbReference>
<name>A0A084ING6_SALHC</name>
<evidence type="ECO:0000313" key="9">
    <source>
        <dbReference type="Proteomes" id="UP000028302"/>
    </source>
</evidence>
<accession>A0A084ING6</accession>
<keyword evidence="9" id="KW-1185">Reference proteome</keyword>
<dbReference type="GO" id="GO:0005886">
    <property type="term" value="C:plasma membrane"/>
    <property type="evidence" value="ECO:0007669"/>
    <property type="project" value="UniProtKB-SubCell"/>
</dbReference>
<feature type="transmembrane region" description="Helical" evidence="6">
    <location>
        <begin position="101"/>
        <end position="123"/>
    </location>
</feature>
<dbReference type="CDD" id="cd17324">
    <property type="entry name" value="MFS_NepI_like"/>
    <property type="match status" value="1"/>
</dbReference>
<feature type="transmembrane region" description="Helical" evidence="6">
    <location>
        <begin position="335"/>
        <end position="354"/>
    </location>
</feature>
<dbReference type="STRING" id="1304275.C41B8_05093"/>
<dbReference type="AlphaFoldDB" id="A0A084ING6"/>
<evidence type="ECO:0000256" key="3">
    <source>
        <dbReference type="ARBA" id="ARBA00022692"/>
    </source>
</evidence>
<proteinExistence type="predicted"/>
<feature type="transmembrane region" description="Helical" evidence="6">
    <location>
        <begin position="295"/>
        <end position="314"/>
    </location>
</feature>
<reference evidence="8 9" key="1">
    <citation type="submission" date="2013-03" db="EMBL/GenBank/DDBJ databases">
        <title>Salinisphaera hydrothermalis C41B8 Genome Sequencing.</title>
        <authorList>
            <person name="Li C."/>
            <person name="Lai Q."/>
            <person name="Shao Z."/>
        </authorList>
    </citation>
    <scope>NUCLEOTIDE SEQUENCE [LARGE SCALE GENOMIC DNA]</scope>
    <source>
        <strain evidence="8 9">C41B8</strain>
    </source>
</reference>
<dbReference type="Pfam" id="PF07690">
    <property type="entry name" value="MFS_1"/>
    <property type="match status" value="1"/>
</dbReference>
<sequence>MPNRVLQVLVFVALATGGFAIGTTEFGTMSLLPLIQHAFNIGESTASHIISAYALGVVVGAPIITVLAARVSRKPLLIGLMAVFAVGNGMSALAPSYHWLILFRFISGLPHGAYFGLASLMAASVVKPHRRTQAVGYVMLGLTLATILGVPAATWLASLAGWRAGYWTVTAIALAAGVLIMIFAPYQGAHSDAHPMRELTALSRPNVWLTLAIGGIGFGGVFAVYTYLTTTLTHVTHMSSALAPVVLGIFGVGMTMGNMIVPRFADRAQMPTAGAMLVWSLLALLAFPLASHNGIAVTIDVFCIGFGVSLAAILQTRLMDVAGDAQNLAAALNHVAFNFANALGPLLAGIVIAFGFGAEIAGYVGAGLAVAGLVIWALTWNYDRRVGHVPNATPSEAVH</sequence>
<gene>
    <name evidence="8" type="ORF">C41B8_05093</name>
</gene>
<dbReference type="PANTHER" id="PTHR43124:SF3">
    <property type="entry name" value="CHLORAMPHENICOL EFFLUX PUMP RV0191"/>
    <property type="match status" value="1"/>
</dbReference>
<dbReference type="Proteomes" id="UP000028302">
    <property type="component" value="Unassembled WGS sequence"/>
</dbReference>
<comment type="subcellular location">
    <subcellularLocation>
        <location evidence="1">Cell membrane</location>
        <topology evidence="1">Multi-pass membrane protein</topology>
    </subcellularLocation>
</comment>
<feature type="transmembrane region" description="Helical" evidence="6">
    <location>
        <begin position="360"/>
        <end position="378"/>
    </location>
</feature>
<feature type="transmembrane region" description="Helical" evidence="6">
    <location>
        <begin position="164"/>
        <end position="186"/>
    </location>
</feature>
<comment type="caution">
    <text evidence="8">The sequence shown here is derived from an EMBL/GenBank/DDBJ whole genome shotgun (WGS) entry which is preliminary data.</text>
</comment>
<feature type="transmembrane region" description="Helical" evidence="6">
    <location>
        <begin position="135"/>
        <end position="158"/>
    </location>
</feature>
<keyword evidence="4 6" id="KW-1133">Transmembrane helix</keyword>
<dbReference type="PATRIC" id="fig|1304275.5.peg.1041"/>
<feature type="transmembrane region" description="Helical" evidence="6">
    <location>
        <begin position="240"/>
        <end position="261"/>
    </location>
</feature>
<feature type="transmembrane region" description="Helical" evidence="6">
    <location>
        <begin position="273"/>
        <end position="289"/>
    </location>
</feature>
<dbReference type="RefSeq" id="WP_037335046.1">
    <property type="nucleotide sequence ID" value="NZ_APNK01000005.1"/>
</dbReference>
<dbReference type="InterPro" id="IPR050189">
    <property type="entry name" value="MFS_Efflux_Transporters"/>
</dbReference>
<evidence type="ECO:0000256" key="2">
    <source>
        <dbReference type="ARBA" id="ARBA00022475"/>
    </source>
</evidence>
<dbReference type="EMBL" id="APNK01000005">
    <property type="protein sequence ID" value="KEZ78250.1"/>
    <property type="molecule type" value="Genomic_DNA"/>
</dbReference>
<organism evidence="8 9">
    <name type="scientific">Salinisphaera hydrothermalis (strain C41B8)</name>
    <dbReference type="NCBI Taxonomy" id="1304275"/>
    <lineage>
        <taxon>Bacteria</taxon>
        <taxon>Pseudomonadati</taxon>
        <taxon>Pseudomonadota</taxon>
        <taxon>Gammaproteobacteria</taxon>
        <taxon>Salinisphaerales</taxon>
        <taxon>Salinisphaeraceae</taxon>
        <taxon>Salinisphaera</taxon>
    </lineage>
</organism>
<evidence type="ECO:0000313" key="8">
    <source>
        <dbReference type="EMBL" id="KEZ78250.1"/>
    </source>
</evidence>
<evidence type="ECO:0000256" key="1">
    <source>
        <dbReference type="ARBA" id="ARBA00004651"/>
    </source>
</evidence>
<feature type="transmembrane region" description="Helical" evidence="6">
    <location>
        <begin position="49"/>
        <end position="69"/>
    </location>
</feature>
<evidence type="ECO:0000259" key="7">
    <source>
        <dbReference type="PROSITE" id="PS50850"/>
    </source>
</evidence>
<evidence type="ECO:0000256" key="6">
    <source>
        <dbReference type="SAM" id="Phobius"/>
    </source>
</evidence>
<feature type="transmembrane region" description="Helical" evidence="6">
    <location>
        <begin position="207"/>
        <end position="228"/>
    </location>
</feature>
<dbReference type="GO" id="GO:0022857">
    <property type="term" value="F:transmembrane transporter activity"/>
    <property type="evidence" value="ECO:0007669"/>
    <property type="project" value="InterPro"/>
</dbReference>
<evidence type="ECO:0000256" key="5">
    <source>
        <dbReference type="ARBA" id="ARBA00023136"/>
    </source>
</evidence>
<dbReference type="InterPro" id="IPR036259">
    <property type="entry name" value="MFS_trans_sf"/>
</dbReference>